<dbReference type="InterPro" id="IPR012854">
    <property type="entry name" value="Cu_amine_oxidase-like_N"/>
</dbReference>
<dbReference type="Proteomes" id="UP000442469">
    <property type="component" value="Unassembled WGS sequence"/>
</dbReference>
<dbReference type="EMBL" id="WNZZ01000019">
    <property type="protein sequence ID" value="MUG24910.1"/>
    <property type="molecule type" value="Genomic_DNA"/>
</dbReference>
<accession>A0A6N8F184</accession>
<keyword evidence="1" id="KW-0812">Transmembrane</keyword>
<comment type="caution">
    <text evidence="3">The sequence shown here is derived from an EMBL/GenBank/DDBJ whole genome shotgun (WGS) entry which is preliminary data.</text>
</comment>
<evidence type="ECO:0000313" key="3">
    <source>
        <dbReference type="EMBL" id="MUG24910.1"/>
    </source>
</evidence>
<dbReference type="Pfam" id="PF07833">
    <property type="entry name" value="Cu_amine_oxidN1"/>
    <property type="match status" value="1"/>
</dbReference>
<sequence>METLKKALYLIVGVIIGASIGIGTTSYAAVKQFILTEFNSPVVVNGVVYKDVQNPILNYNGKTYIPLSKIGDLTGVNYKWNAEKKQVEIGSTSSPSNSGDTLTYIINDGKLTTLEGSLAEEQAIKEFTENTKTVIEEKAGLVEEDGTTVLYIKNNSRSVRLVSEDDVNYVTAKIKKQPLPPGISEGWISEDLLKSVYGPNVLDQDLSSASTQKFNEITYYKIDDLINLGVIKIK</sequence>
<protein>
    <recommendedName>
        <fullName evidence="2">Copper amine oxidase-like N-terminal domain-containing protein</fullName>
    </recommendedName>
</protein>
<proteinExistence type="predicted"/>
<evidence type="ECO:0000259" key="2">
    <source>
        <dbReference type="Pfam" id="PF07833"/>
    </source>
</evidence>
<evidence type="ECO:0000313" key="4">
    <source>
        <dbReference type="Proteomes" id="UP000442469"/>
    </source>
</evidence>
<keyword evidence="1" id="KW-1133">Transmembrane helix</keyword>
<feature type="domain" description="Copper amine oxidase-like N-terminal" evidence="2">
    <location>
        <begin position="43"/>
        <end position="90"/>
    </location>
</feature>
<feature type="transmembrane region" description="Helical" evidence="1">
    <location>
        <begin position="7"/>
        <end position="30"/>
    </location>
</feature>
<evidence type="ECO:0000256" key="1">
    <source>
        <dbReference type="SAM" id="Phobius"/>
    </source>
</evidence>
<dbReference type="AlphaFoldDB" id="A0A6N8F184"/>
<organism evidence="3 4">
    <name type="scientific">Paenibacillus macerans</name>
    <name type="common">Bacillus macerans</name>
    <dbReference type="NCBI Taxonomy" id="44252"/>
    <lineage>
        <taxon>Bacteria</taxon>
        <taxon>Bacillati</taxon>
        <taxon>Bacillota</taxon>
        <taxon>Bacilli</taxon>
        <taxon>Bacillales</taxon>
        <taxon>Paenibacillaceae</taxon>
        <taxon>Paenibacillus</taxon>
    </lineage>
</organism>
<name>A0A6N8F184_PAEMA</name>
<keyword evidence="1" id="KW-0472">Membrane</keyword>
<gene>
    <name evidence="3" type="ORF">GNQ08_21330</name>
</gene>
<reference evidence="3 4" key="1">
    <citation type="submission" date="2019-11" db="EMBL/GenBank/DDBJ databases">
        <title>Draft genome sequences of five Paenibacillus species of dairy origin.</title>
        <authorList>
            <person name="Olajide A.M."/>
            <person name="Chen S."/>
            <person name="Lapointe G."/>
        </authorList>
    </citation>
    <scope>NUCLEOTIDE SEQUENCE [LARGE SCALE GENOMIC DNA]</scope>
    <source>
        <strain evidence="3 4">3CT49</strain>
    </source>
</reference>